<reference evidence="3" key="1">
    <citation type="journal article" date="2020" name="Microbiol. Resour. Announc.">
        <title>Draft Genome Sequences of Thiorhodococcus mannitoliphagus and Thiorhodococcus minor, Purple Sulfur Photosynthetic Bacteria in the Gammaproteobacterial Family Chromatiaceae.</title>
        <authorList>
            <person name="Aviles F.A."/>
            <person name="Meyer T.E."/>
            <person name="Kyndt J.A."/>
        </authorList>
    </citation>
    <scope>NUCLEOTIDE SEQUENCE [LARGE SCALE GENOMIC DNA]</scope>
    <source>
        <strain evidence="3">DSM 18266</strain>
    </source>
</reference>
<comment type="caution">
    <text evidence="2">The sequence shown here is derived from an EMBL/GenBank/DDBJ whole genome shotgun (WGS) entry which is preliminary data.</text>
</comment>
<dbReference type="Pfam" id="PF07589">
    <property type="entry name" value="PEP-CTERM"/>
    <property type="match status" value="1"/>
</dbReference>
<dbReference type="NCBIfam" id="TIGR02595">
    <property type="entry name" value="PEP_CTERM"/>
    <property type="match status" value="1"/>
</dbReference>
<evidence type="ECO:0000313" key="3">
    <source>
        <dbReference type="Proteomes" id="UP000471640"/>
    </source>
</evidence>
<gene>
    <name evidence="2" type="ORF">G3480_25660</name>
</gene>
<protein>
    <submittedName>
        <fullName evidence="2">PEP-CTERM sorting domain-containing protein</fullName>
    </submittedName>
</protein>
<accession>A0A6P1E2P3</accession>
<organism evidence="2 3">
    <name type="scientific">Thiorhodococcus mannitoliphagus</name>
    <dbReference type="NCBI Taxonomy" id="329406"/>
    <lineage>
        <taxon>Bacteria</taxon>
        <taxon>Pseudomonadati</taxon>
        <taxon>Pseudomonadota</taxon>
        <taxon>Gammaproteobacteria</taxon>
        <taxon>Chromatiales</taxon>
        <taxon>Chromatiaceae</taxon>
        <taxon>Thiorhodococcus</taxon>
    </lineage>
</organism>
<keyword evidence="3" id="KW-1185">Reference proteome</keyword>
<dbReference type="InterPro" id="IPR013424">
    <property type="entry name" value="Ice-binding_C"/>
</dbReference>
<feature type="domain" description="Ice-binding protein C-terminal" evidence="1">
    <location>
        <begin position="221"/>
        <end position="244"/>
    </location>
</feature>
<sequence>MNWSTNLNSKSLTGGDSSWNDLVHDNPYISTKLNQFVGAGDIDVNTITTTISVSKSGGSTAAFAAISSNASTMFPSYTTLSASESIEYTYLTHGNASFNQYSDSDAFSIDFGMIGNGNDATRSFDVFASGDLGLKNFVATFLSGDDVFSISGGDIAAGSSASFEALFSGQTPSQLTNYSGNYRLTFADNVSSLAQYASNSVGTTFIDLTMSASVEQYAANVPEPESTALIAIGLGLVGRFSRKKKMP</sequence>
<dbReference type="Proteomes" id="UP000471640">
    <property type="component" value="Unassembled WGS sequence"/>
</dbReference>
<dbReference type="EMBL" id="JAAIJR010000253">
    <property type="protein sequence ID" value="NEX23621.1"/>
    <property type="molecule type" value="Genomic_DNA"/>
</dbReference>
<proteinExistence type="predicted"/>
<dbReference type="RefSeq" id="WP_164657044.1">
    <property type="nucleotide sequence ID" value="NZ_JAAIJR010000253.1"/>
</dbReference>
<name>A0A6P1E2P3_9GAMM</name>
<reference evidence="2 3" key="2">
    <citation type="submission" date="2020-02" db="EMBL/GenBank/DDBJ databases">
        <title>Genome sequences of Thiorhodococcus mannitoliphagus and Thiorhodococcus minor, purple sulfur photosynthetic bacteria in the gammaproteobacterial family, Chromatiaceae.</title>
        <authorList>
            <person name="Aviles F.A."/>
            <person name="Meyer T.E."/>
            <person name="Kyndt J.A."/>
        </authorList>
    </citation>
    <scope>NUCLEOTIDE SEQUENCE [LARGE SCALE GENOMIC DNA]</scope>
    <source>
        <strain evidence="2 3">DSM 18266</strain>
    </source>
</reference>
<evidence type="ECO:0000259" key="1">
    <source>
        <dbReference type="Pfam" id="PF07589"/>
    </source>
</evidence>
<dbReference type="AlphaFoldDB" id="A0A6P1E2P3"/>
<evidence type="ECO:0000313" key="2">
    <source>
        <dbReference type="EMBL" id="NEX23621.1"/>
    </source>
</evidence>